<dbReference type="GO" id="GO:0005829">
    <property type="term" value="C:cytosol"/>
    <property type="evidence" value="ECO:0007669"/>
    <property type="project" value="TreeGrafter"/>
</dbReference>
<gene>
    <name evidence="9" type="ORF">EP51_18600</name>
</gene>
<feature type="domain" description="Carbohydrate kinase FGGY N-terminal" evidence="7">
    <location>
        <begin position="3"/>
        <end position="210"/>
    </location>
</feature>
<evidence type="ECO:0000313" key="10">
    <source>
        <dbReference type="Proteomes" id="UP000028488"/>
    </source>
</evidence>
<dbReference type="GO" id="GO:0004370">
    <property type="term" value="F:glycerol kinase activity"/>
    <property type="evidence" value="ECO:0007669"/>
    <property type="project" value="TreeGrafter"/>
</dbReference>
<dbReference type="Pfam" id="PF02782">
    <property type="entry name" value="FGGY_C"/>
    <property type="match status" value="1"/>
</dbReference>
<dbReference type="InterPro" id="IPR018484">
    <property type="entry name" value="FGGY_N"/>
</dbReference>
<dbReference type="GO" id="GO:0019563">
    <property type="term" value="P:glycerol catabolic process"/>
    <property type="evidence" value="ECO:0007669"/>
    <property type="project" value="TreeGrafter"/>
</dbReference>
<dbReference type="eggNOG" id="COG0554">
    <property type="taxonomic scope" value="Bacteria"/>
</dbReference>
<dbReference type="InterPro" id="IPR018483">
    <property type="entry name" value="Carb_kinase_FGGY_CS"/>
</dbReference>
<dbReference type="InterPro" id="IPR043129">
    <property type="entry name" value="ATPase_NBD"/>
</dbReference>
<dbReference type="AlphaFoldDB" id="A0A076EL92"/>
<evidence type="ECO:0000256" key="5">
    <source>
        <dbReference type="ARBA" id="ARBA00022840"/>
    </source>
</evidence>
<dbReference type="PROSITE" id="PS00933">
    <property type="entry name" value="FGGY_KINASES_1"/>
    <property type="match status" value="1"/>
</dbReference>
<dbReference type="Pfam" id="PF00370">
    <property type="entry name" value="FGGY_N"/>
    <property type="match status" value="1"/>
</dbReference>
<dbReference type="InterPro" id="IPR018485">
    <property type="entry name" value="FGGY_C"/>
</dbReference>
<dbReference type="Gene3D" id="3.30.420.40">
    <property type="match status" value="2"/>
</dbReference>
<dbReference type="EMBL" id="CP008947">
    <property type="protein sequence ID" value="AII06521.1"/>
    <property type="molecule type" value="Genomic_DNA"/>
</dbReference>
<dbReference type="PANTHER" id="PTHR10196">
    <property type="entry name" value="SUGAR KINASE"/>
    <property type="match status" value="1"/>
</dbReference>
<organism evidence="9 10">
    <name type="scientific">Rhodococcus opacus</name>
    <name type="common">Nocardia opaca</name>
    <dbReference type="NCBI Taxonomy" id="37919"/>
    <lineage>
        <taxon>Bacteria</taxon>
        <taxon>Bacillati</taxon>
        <taxon>Actinomycetota</taxon>
        <taxon>Actinomycetes</taxon>
        <taxon>Mycobacteriales</taxon>
        <taxon>Nocardiaceae</taxon>
        <taxon>Rhodococcus</taxon>
    </lineage>
</organism>
<accession>A0A076EL92</accession>
<dbReference type="SUPFAM" id="SSF53067">
    <property type="entry name" value="Actin-like ATPase domain"/>
    <property type="match status" value="2"/>
</dbReference>
<sequence length="477" mass="50276">MTVLAIDQGTSGTKAVVVSEDGDVLAIAETPVRPAYLAAGGVEQDPMELLGSVLEAGRSAVAKAGVPVSAVSLANQGETVLVWDPDTGRPLSQAVVWQDRRSDQLCRDKSESKAWVEQRTGLVLDPYFSAPKMQWLRQNATASGVVTTTDSWIVHYLTGEFVTDSATASRSLLTDLDTVAWDPQLLDLFALSAERMPAIVANDAVVGTTDVFGSDAAVGGLVVDQQAALLAERCFDAGTAKCTFGTGAFLLANTGTLPVRSAAGLASCVAWSVRGKTSYCVDGQAYTAASAIRWIQDLGLIESARDLDSVAAHDSGGTYFVPALAGLAAPWWRPDATASFSGMTLSTDRSQLVAAVLEGLAAQTAELVSAVEGDLGAPLTRLRVDGGLTRSRRLMQATADLIQIPLDVYPSSHATALGAAACARLSLNPDLSLEDAVADWEPATTYEPRWSVDRAAEFRHHWRAAARAALPQEKSDD</sequence>
<comment type="similarity">
    <text evidence="1">Belongs to the FGGY kinase family.</text>
</comment>
<reference evidence="9 10" key="1">
    <citation type="submission" date="2014-07" db="EMBL/GenBank/DDBJ databases">
        <title>Genome Sequence of Rhodococcus opacus Strain R7, a Biodegrader of Mono- and Polycyclic Aromatic Hydrocarbons.</title>
        <authorList>
            <person name="Di Gennaro P."/>
            <person name="Zampolli J."/>
            <person name="Presti I."/>
            <person name="Cappelletti M."/>
            <person name="D'Ursi P."/>
            <person name="Orro A."/>
            <person name="Mezzelani A."/>
            <person name="Milanesi L."/>
        </authorList>
    </citation>
    <scope>NUCLEOTIDE SEQUENCE [LARGE SCALE GENOMIC DNA]</scope>
    <source>
        <strain evidence="9 10">R7</strain>
    </source>
</reference>
<keyword evidence="5" id="KW-0067">ATP-binding</keyword>
<dbReference type="PANTHER" id="PTHR10196:SF69">
    <property type="entry name" value="GLYCEROL KINASE"/>
    <property type="match status" value="1"/>
</dbReference>
<protein>
    <recommendedName>
        <fullName evidence="6">ATP:glycerol 3-phosphotransferase</fullName>
    </recommendedName>
</protein>
<dbReference type="Proteomes" id="UP000028488">
    <property type="component" value="Chromosome"/>
</dbReference>
<evidence type="ECO:0000259" key="8">
    <source>
        <dbReference type="Pfam" id="PF02782"/>
    </source>
</evidence>
<name>A0A076EL92_RHOOP</name>
<evidence type="ECO:0000313" key="9">
    <source>
        <dbReference type="EMBL" id="AII06521.1"/>
    </source>
</evidence>
<dbReference type="InterPro" id="IPR000577">
    <property type="entry name" value="Carb_kinase_FGGY"/>
</dbReference>
<dbReference type="GO" id="GO:0005524">
    <property type="term" value="F:ATP binding"/>
    <property type="evidence" value="ECO:0007669"/>
    <property type="project" value="UniProtKB-KW"/>
</dbReference>
<evidence type="ECO:0000256" key="4">
    <source>
        <dbReference type="ARBA" id="ARBA00022777"/>
    </source>
</evidence>
<evidence type="ECO:0000256" key="2">
    <source>
        <dbReference type="ARBA" id="ARBA00022679"/>
    </source>
</evidence>
<evidence type="ECO:0000256" key="1">
    <source>
        <dbReference type="ARBA" id="ARBA00009156"/>
    </source>
</evidence>
<feature type="domain" description="Carbohydrate kinase FGGY C-terminal" evidence="8">
    <location>
        <begin position="240"/>
        <end position="423"/>
    </location>
</feature>
<evidence type="ECO:0000256" key="3">
    <source>
        <dbReference type="ARBA" id="ARBA00022741"/>
    </source>
</evidence>
<dbReference type="PIRSF" id="PIRSF000538">
    <property type="entry name" value="GlpK"/>
    <property type="match status" value="1"/>
</dbReference>
<dbReference type="RefSeq" id="WP_128640063.1">
    <property type="nucleotide sequence ID" value="NZ_CP008947.1"/>
</dbReference>
<proteinExistence type="inferred from homology"/>
<keyword evidence="3" id="KW-0547">Nucleotide-binding</keyword>
<evidence type="ECO:0000256" key="6">
    <source>
        <dbReference type="ARBA" id="ARBA00043149"/>
    </source>
</evidence>
<keyword evidence="2" id="KW-0808">Transferase</keyword>
<keyword evidence="4 9" id="KW-0418">Kinase</keyword>
<evidence type="ECO:0000259" key="7">
    <source>
        <dbReference type="Pfam" id="PF00370"/>
    </source>
</evidence>